<organism evidence="3 4">
    <name type="scientific">Methylobacterium nodulans (strain LMG 21967 / CNCM I-2342 / ORS 2060)</name>
    <dbReference type="NCBI Taxonomy" id="460265"/>
    <lineage>
        <taxon>Bacteria</taxon>
        <taxon>Pseudomonadati</taxon>
        <taxon>Pseudomonadota</taxon>
        <taxon>Alphaproteobacteria</taxon>
        <taxon>Hyphomicrobiales</taxon>
        <taxon>Methylobacteriaceae</taxon>
        <taxon>Methylobacterium</taxon>
    </lineage>
</organism>
<keyword evidence="4" id="KW-1185">Reference proteome</keyword>
<feature type="transmembrane region" description="Helical" evidence="1">
    <location>
        <begin position="187"/>
        <end position="206"/>
    </location>
</feature>
<dbReference type="AlphaFoldDB" id="B8IV87"/>
<gene>
    <name evidence="3" type="ordered locus">Mnod_6114</name>
</gene>
<dbReference type="HOGENOM" id="CLU_1169589_0_0_5"/>
<keyword evidence="1" id="KW-1133">Transmembrane helix</keyword>
<dbReference type="eggNOG" id="COG3903">
    <property type="taxonomic scope" value="Bacteria"/>
</dbReference>
<dbReference type="Proteomes" id="UP000008207">
    <property type="component" value="Chromosome"/>
</dbReference>
<accession>B8IV87</accession>
<evidence type="ECO:0000313" key="3">
    <source>
        <dbReference type="EMBL" id="ACL60938.1"/>
    </source>
</evidence>
<feature type="domain" description="TIR" evidence="2">
    <location>
        <begin position="7"/>
        <end position="137"/>
    </location>
</feature>
<dbReference type="InterPro" id="IPR035897">
    <property type="entry name" value="Toll_tir_struct_dom_sf"/>
</dbReference>
<evidence type="ECO:0000256" key="1">
    <source>
        <dbReference type="SAM" id="Phobius"/>
    </source>
</evidence>
<keyword evidence="1" id="KW-0812">Transmembrane</keyword>
<sequence>MIDSSTNKRDFFVSFNKADRAWAAWIAWVLEEKGYSVFFQDWDFKGNFVLEMDKAHAQSRRTIAVLSPDYLASRFTAPEWAARFAQDATSEHDLLLPVRVRPCNLEGLLAQIVYVDLVGCSEEEARRKLLQRVEGIRLKPDEPPLFPGQASHDVPERPAFPMAVPMGEKAMAQDIHPARKRAVPTTWLVAALALAALVVAIGLVVFRQGNTNIAATDNSVAAGRDATGITINKDGAK</sequence>
<proteinExistence type="predicted"/>
<dbReference type="EMBL" id="CP001349">
    <property type="protein sequence ID" value="ACL60938.1"/>
    <property type="molecule type" value="Genomic_DNA"/>
</dbReference>
<dbReference type="KEGG" id="mno:Mnod_6114"/>
<evidence type="ECO:0000313" key="4">
    <source>
        <dbReference type="Proteomes" id="UP000008207"/>
    </source>
</evidence>
<dbReference type="InterPro" id="IPR000157">
    <property type="entry name" value="TIR_dom"/>
</dbReference>
<evidence type="ECO:0000259" key="2">
    <source>
        <dbReference type="PROSITE" id="PS50104"/>
    </source>
</evidence>
<dbReference type="PROSITE" id="PS50104">
    <property type="entry name" value="TIR"/>
    <property type="match status" value="1"/>
</dbReference>
<dbReference type="RefSeq" id="WP_015932529.1">
    <property type="nucleotide sequence ID" value="NC_011894.1"/>
</dbReference>
<dbReference type="SMART" id="SM00255">
    <property type="entry name" value="TIR"/>
    <property type="match status" value="1"/>
</dbReference>
<dbReference type="STRING" id="460265.Mnod_6114"/>
<dbReference type="SUPFAM" id="SSF52200">
    <property type="entry name" value="Toll/Interleukin receptor TIR domain"/>
    <property type="match status" value="1"/>
</dbReference>
<dbReference type="GO" id="GO:0007165">
    <property type="term" value="P:signal transduction"/>
    <property type="evidence" value="ECO:0007669"/>
    <property type="project" value="InterPro"/>
</dbReference>
<keyword evidence="1" id="KW-0472">Membrane</keyword>
<reference evidence="3 4" key="1">
    <citation type="submission" date="2009-01" db="EMBL/GenBank/DDBJ databases">
        <title>Complete sequence of chromosome of Methylobacterium nodulans ORS 2060.</title>
        <authorList>
            <consortium name="US DOE Joint Genome Institute"/>
            <person name="Lucas S."/>
            <person name="Copeland A."/>
            <person name="Lapidus A."/>
            <person name="Glavina del Rio T."/>
            <person name="Dalin E."/>
            <person name="Tice H."/>
            <person name="Bruce D."/>
            <person name="Goodwin L."/>
            <person name="Pitluck S."/>
            <person name="Sims D."/>
            <person name="Brettin T."/>
            <person name="Detter J.C."/>
            <person name="Han C."/>
            <person name="Larimer F."/>
            <person name="Land M."/>
            <person name="Hauser L."/>
            <person name="Kyrpides N."/>
            <person name="Ivanova N."/>
            <person name="Marx C.J."/>
            <person name="Richardson P."/>
        </authorList>
    </citation>
    <scope>NUCLEOTIDE SEQUENCE [LARGE SCALE GENOMIC DNA]</scope>
    <source>
        <strain evidence="4">LMG 21967 / CNCM I-2342 / ORS 2060</strain>
    </source>
</reference>
<protein>
    <submittedName>
        <fullName evidence="3">TIR protein</fullName>
    </submittedName>
</protein>
<name>B8IV87_METNO</name>
<dbReference type="Gene3D" id="3.40.50.10140">
    <property type="entry name" value="Toll/interleukin-1 receptor homology (TIR) domain"/>
    <property type="match status" value="1"/>
</dbReference>
<dbReference type="Pfam" id="PF13676">
    <property type="entry name" value="TIR_2"/>
    <property type="match status" value="1"/>
</dbReference>
<dbReference type="OrthoDB" id="1426235at2"/>